<keyword evidence="2" id="KW-1185">Reference proteome</keyword>
<evidence type="ECO:0008006" key="3">
    <source>
        <dbReference type="Google" id="ProtNLM"/>
    </source>
</evidence>
<organism evidence="1 2">
    <name type="scientific">Ampelomyces quisqualis</name>
    <name type="common">Powdery mildew agent</name>
    <dbReference type="NCBI Taxonomy" id="50730"/>
    <lineage>
        <taxon>Eukaryota</taxon>
        <taxon>Fungi</taxon>
        <taxon>Dikarya</taxon>
        <taxon>Ascomycota</taxon>
        <taxon>Pezizomycotina</taxon>
        <taxon>Dothideomycetes</taxon>
        <taxon>Pleosporomycetidae</taxon>
        <taxon>Pleosporales</taxon>
        <taxon>Pleosporineae</taxon>
        <taxon>Phaeosphaeriaceae</taxon>
        <taxon>Ampelomyces</taxon>
    </lineage>
</organism>
<dbReference type="EMBL" id="ML979138">
    <property type="protein sequence ID" value="KAF1914046.1"/>
    <property type="molecule type" value="Genomic_DNA"/>
</dbReference>
<protein>
    <recommendedName>
        <fullName evidence="3">Thioredoxin domain-containing protein</fullName>
    </recommendedName>
</protein>
<name>A0A6A5QH73_AMPQU</name>
<dbReference type="SUPFAM" id="SSF52833">
    <property type="entry name" value="Thioredoxin-like"/>
    <property type="match status" value="1"/>
</dbReference>
<dbReference type="OrthoDB" id="3729620at2759"/>
<accession>A0A6A5QH73</accession>
<dbReference type="Proteomes" id="UP000800096">
    <property type="component" value="Unassembled WGS sequence"/>
</dbReference>
<evidence type="ECO:0000313" key="1">
    <source>
        <dbReference type="EMBL" id="KAF1914046.1"/>
    </source>
</evidence>
<dbReference type="InterPro" id="IPR036249">
    <property type="entry name" value="Thioredoxin-like_sf"/>
</dbReference>
<sequence>MATTIAPYFTPLLSKSDYTALVRPQTGITILVAHWPNDSTSAALASALTRLLPRRDFAAFNITDAYLFDVYALPELATELDVTFVPTLMWFIDGVMDAVVWHPGVSVEGESVAKGVERVVQRIRGREGVGIEEGSDSDW</sequence>
<gene>
    <name evidence="1" type="ORF">BDU57DRAFT_558950</name>
</gene>
<dbReference type="AlphaFoldDB" id="A0A6A5QH73"/>
<reference evidence="1" key="1">
    <citation type="journal article" date="2020" name="Stud. Mycol.">
        <title>101 Dothideomycetes genomes: a test case for predicting lifestyles and emergence of pathogens.</title>
        <authorList>
            <person name="Haridas S."/>
            <person name="Albert R."/>
            <person name="Binder M."/>
            <person name="Bloem J."/>
            <person name="Labutti K."/>
            <person name="Salamov A."/>
            <person name="Andreopoulos B."/>
            <person name="Baker S."/>
            <person name="Barry K."/>
            <person name="Bills G."/>
            <person name="Bluhm B."/>
            <person name="Cannon C."/>
            <person name="Castanera R."/>
            <person name="Culley D."/>
            <person name="Daum C."/>
            <person name="Ezra D."/>
            <person name="Gonzalez J."/>
            <person name="Henrissat B."/>
            <person name="Kuo A."/>
            <person name="Liang C."/>
            <person name="Lipzen A."/>
            <person name="Lutzoni F."/>
            <person name="Magnuson J."/>
            <person name="Mondo S."/>
            <person name="Nolan M."/>
            <person name="Ohm R."/>
            <person name="Pangilinan J."/>
            <person name="Park H.-J."/>
            <person name="Ramirez L."/>
            <person name="Alfaro M."/>
            <person name="Sun H."/>
            <person name="Tritt A."/>
            <person name="Yoshinaga Y."/>
            <person name="Zwiers L.-H."/>
            <person name="Turgeon B."/>
            <person name="Goodwin S."/>
            <person name="Spatafora J."/>
            <person name="Crous P."/>
            <person name="Grigoriev I."/>
        </authorList>
    </citation>
    <scope>NUCLEOTIDE SEQUENCE</scope>
    <source>
        <strain evidence="1">HMLAC05119</strain>
    </source>
</reference>
<proteinExistence type="predicted"/>
<evidence type="ECO:0000313" key="2">
    <source>
        <dbReference type="Proteomes" id="UP000800096"/>
    </source>
</evidence>